<feature type="compositionally biased region" description="Polar residues" evidence="5">
    <location>
        <begin position="571"/>
        <end position="595"/>
    </location>
</feature>
<feature type="region of interest" description="Disordered" evidence="5">
    <location>
        <begin position="884"/>
        <end position="977"/>
    </location>
</feature>
<evidence type="ECO:0008006" key="10">
    <source>
        <dbReference type="Google" id="ProtNLM"/>
    </source>
</evidence>
<evidence type="ECO:0000256" key="2">
    <source>
        <dbReference type="ARBA" id="ARBA00022771"/>
    </source>
</evidence>
<dbReference type="InterPro" id="IPR002913">
    <property type="entry name" value="START_lipid-bd_dom"/>
</dbReference>
<evidence type="ECO:0000259" key="7">
    <source>
        <dbReference type="PROSITE" id="PS50848"/>
    </source>
</evidence>
<feature type="compositionally biased region" description="Polar residues" evidence="5">
    <location>
        <begin position="908"/>
        <end position="920"/>
    </location>
</feature>
<proteinExistence type="predicted"/>
<dbReference type="SMART" id="SM00064">
    <property type="entry name" value="FYVE"/>
    <property type="match status" value="1"/>
</dbReference>
<reference evidence="8 9" key="1">
    <citation type="submission" date="2019-07" db="EMBL/GenBank/DDBJ databases">
        <title>Genomics analysis of Aphanomyces spp. identifies a new class of oomycete effector associated with host adaptation.</title>
        <authorList>
            <person name="Gaulin E."/>
        </authorList>
    </citation>
    <scope>NUCLEOTIDE SEQUENCE [LARGE SCALE GENOMIC DNA]</scope>
    <source>
        <strain evidence="8 9">ATCC 201684</strain>
    </source>
</reference>
<dbReference type="PANTHER" id="PTHR13510">
    <property type="entry name" value="FYVE-FINGER-CONTAINING RAB5 EFFECTOR PROTEIN RABENOSYN-5-RELATED"/>
    <property type="match status" value="1"/>
</dbReference>
<feature type="compositionally biased region" description="Polar residues" evidence="5">
    <location>
        <begin position="514"/>
        <end position="528"/>
    </location>
</feature>
<dbReference type="Gene3D" id="3.30.40.10">
    <property type="entry name" value="Zinc/RING finger domain, C3HC4 (zinc finger)"/>
    <property type="match status" value="1"/>
</dbReference>
<comment type="caution">
    <text evidence="8">The sequence shown here is derived from an EMBL/GenBank/DDBJ whole genome shotgun (WGS) entry which is preliminary data.</text>
</comment>
<dbReference type="PANTHER" id="PTHR13510:SF44">
    <property type="entry name" value="RABENOSYN-5"/>
    <property type="match status" value="1"/>
</dbReference>
<gene>
    <name evidence="8" type="ORF">Ae201684_006114</name>
</gene>
<dbReference type="InterPro" id="IPR017455">
    <property type="entry name" value="Znf_FYVE-rel"/>
</dbReference>
<dbReference type="Pfam" id="PF01852">
    <property type="entry name" value="START"/>
    <property type="match status" value="1"/>
</dbReference>
<dbReference type="GO" id="GO:0008289">
    <property type="term" value="F:lipid binding"/>
    <property type="evidence" value="ECO:0007669"/>
    <property type="project" value="InterPro"/>
</dbReference>
<protein>
    <recommendedName>
        <fullName evidence="10">FYVE-type domain-containing protein</fullName>
    </recommendedName>
</protein>
<dbReference type="VEuPathDB" id="FungiDB:AeMF1_018078"/>
<accession>A0A6G0XD73</accession>
<keyword evidence="1" id="KW-0479">Metal-binding</keyword>
<feature type="compositionally biased region" description="Pro residues" evidence="5">
    <location>
        <begin position="933"/>
        <end position="956"/>
    </location>
</feature>
<dbReference type="GO" id="GO:0008270">
    <property type="term" value="F:zinc ion binding"/>
    <property type="evidence" value="ECO:0007669"/>
    <property type="project" value="UniProtKB-KW"/>
</dbReference>
<evidence type="ECO:0000259" key="6">
    <source>
        <dbReference type="PROSITE" id="PS50178"/>
    </source>
</evidence>
<dbReference type="EMBL" id="VJMJ01000079">
    <property type="protein sequence ID" value="KAF0738131.1"/>
    <property type="molecule type" value="Genomic_DNA"/>
</dbReference>
<dbReference type="Proteomes" id="UP000481153">
    <property type="component" value="Unassembled WGS sequence"/>
</dbReference>
<feature type="compositionally biased region" description="Low complexity" evidence="5">
    <location>
        <begin position="698"/>
        <end position="708"/>
    </location>
</feature>
<evidence type="ECO:0000313" key="9">
    <source>
        <dbReference type="Proteomes" id="UP000481153"/>
    </source>
</evidence>
<keyword evidence="3" id="KW-0862">Zinc</keyword>
<dbReference type="Pfam" id="PF01363">
    <property type="entry name" value="FYVE"/>
    <property type="match status" value="1"/>
</dbReference>
<feature type="compositionally biased region" description="Basic and acidic residues" evidence="5">
    <location>
        <begin position="713"/>
        <end position="724"/>
    </location>
</feature>
<keyword evidence="9" id="KW-1185">Reference proteome</keyword>
<evidence type="ECO:0000256" key="1">
    <source>
        <dbReference type="ARBA" id="ARBA00022723"/>
    </source>
</evidence>
<feature type="region of interest" description="Disordered" evidence="5">
    <location>
        <begin position="407"/>
        <end position="539"/>
    </location>
</feature>
<evidence type="ECO:0000256" key="3">
    <source>
        <dbReference type="ARBA" id="ARBA00022833"/>
    </source>
</evidence>
<feature type="domain" description="START" evidence="7">
    <location>
        <begin position="146"/>
        <end position="234"/>
    </location>
</feature>
<organism evidence="8 9">
    <name type="scientific">Aphanomyces euteiches</name>
    <dbReference type="NCBI Taxonomy" id="100861"/>
    <lineage>
        <taxon>Eukaryota</taxon>
        <taxon>Sar</taxon>
        <taxon>Stramenopiles</taxon>
        <taxon>Oomycota</taxon>
        <taxon>Saprolegniomycetes</taxon>
        <taxon>Saprolegniales</taxon>
        <taxon>Verrucalvaceae</taxon>
        <taxon>Aphanomyces</taxon>
    </lineage>
</organism>
<feature type="compositionally biased region" description="Polar residues" evidence="5">
    <location>
        <begin position="438"/>
        <end position="452"/>
    </location>
</feature>
<dbReference type="InterPro" id="IPR023393">
    <property type="entry name" value="START-like_dom_sf"/>
</dbReference>
<feature type="compositionally biased region" description="Polar residues" evidence="5">
    <location>
        <begin position="488"/>
        <end position="500"/>
    </location>
</feature>
<dbReference type="InterPro" id="IPR013083">
    <property type="entry name" value="Znf_RING/FYVE/PHD"/>
</dbReference>
<dbReference type="SUPFAM" id="SSF57903">
    <property type="entry name" value="FYVE/PHD zinc finger"/>
    <property type="match status" value="1"/>
</dbReference>
<evidence type="ECO:0000256" key="5">
    <source>
        <dbReference type="SAM" id="MobiDB-lite"/>
    </source>
</evidence>
<dbReference type="InterPro" id="IPR000306">
    <property type="entry name" value="Znf_FYVE"/>
</dbReference>
<dbReference type="CDD" id="cd00065">
    <property type="entry name" value="FYVE_like_SF"/>
    <property type="match status" value="1"/>
</dbReference>
<feature type="compositionally biased region" description="Pro residues" evidence="5">
    <location>
        <begin position="892"/>
        <end position="901"/>
    </location>
</feature>
<feature type="domain" description="FYVE-type" evidence="6">
    <location>
        <begin position="345"/>
        <end position="405"/>
    </location>
</feature>
<feature type="compositionally biased region" description="Polar residues" evidence="5">
    <location>
        <begin position="459"/>
        <end position="469"/>
    </location>
</feature>
<dbReference type="InterPro" id="IPR052727">
    <property type="entry name" value="Rab4/Rab5_effector"/>
</dbReference>
<sequence length="1013" mass="110139">MAASSGEMLHLTDEDVNRMKSLGREVCTHVAYSARRTETGRSGVRWNAIGFENQVELFVGEDAHPETDRTLSYMCGVTQVASTINEVADLFNSTSDAHDEFYAHFHQDLAGIDMLASIRGRTRQYPRHMISLKTVTMLSPSATANSRDFVFLESQEDVMDAKRNKRGWVCAMHSIDLPNVPPRQDVVRGSLYRSGFVFTESETPGMLEAIYLLQIDFKGPVPIHVRQAMMKQRIMCLQVLADHFGSDAQSPAPQQAPTSAAPRLGYADDARFSRAHDNSPHQQAGGGNRYGQDSRPVYQSAFSMSDLQNTTPGALVQQSAAPGRSLSGSAASGLQLLGDIHLKPKQNATQCACCVSSFSFLKKKHNCRVCGEVVCSSCCTQQKPTHPIEGIKKFHICTLCTMDNRRSTSRTASSHGGGSKSRGDGRSVLSAGGHKSPKSSLSGTASRFNKQPSGPAAQPAQSRSRVDQNSFEDRHDPELRQFGYGNSKPVQPQAAQTHPAQRNVVMAPPPLPNASMSAPNNFQQSPNGYNGHPAPKQSAHHGYHLEAQAAPRVQPRYNRSTYQDPHHDHLPNNSSYQQSMVSTTSYQIPRYNGTNRPDDPRVSLRDERDSFLNMYDEVGTSVSRAQPVQQTPQYRQSSNHRHLAQPQEVYIPPDAPTTTAVNLGDLKNAPDVLAALNNARSAGGSSGLRLEIIPSGPPQQQVPQQPYPARGRNPHETIGEHDSYSYDDPTPPAATAFLPAPPLPPVPAQQQFAEPNAHEAMRYLPPSISNPQAPPAVESSQMVAQGNAPLGTYVGSRYRIKETRYYAPSPDASPDDYLTQERDSILVDMPSQPQLPAGGANVVANAVTTTAVTTTTPATGNTSPTALTVSKFLDQDIDMFLQPMDKNKKPKQPTPPPPHPLPLDNTPFQQENGNGGNQVSMDDLLMRLHAHQEPPPPTRSPSPPPVAPRPTSPPAPVHQQQPVPAPQPPHSEVGEAADVAMLTRLLVERLQVASDSEREAIRGALTAVQGQLS</sequence>
<feature type="region of interest" description="Disordered" evidence="5">
    <location>
        <begin position="551"/>
        <end position="603"/>
    </location>
</feature>
<feature type="region of interest" description="Disordered" evidence="5">
    <location>
        <begin position="273"/>
        <end position="292"/>
    </location>
</feature>
<dbReference type="SUPFAM" id="SSF55961">
    <property type="entry name" value="Bet v1-like"/>
    <property type="match status" value="1"/>
</dbReference>
<dbReference type="AlphaFoldDB" id="A0A6G0XD73"/>
<dbReference type="PROSITE" id="PS50848">
    <property type="entry name" value="START"/>
    <property type="match status" value="1"/>
</dbReference>
<dbReference type="Gene3D" id="3.30.530.20">
    <property type="match status" value="1"/>
</dbReference>
<name>A0A6G0XD73_9STRA</name>
<dbReference type="InterPro" id="IPR011011">
    <property type="entry name" value="Znf_FYVE_PHD"/>
</dbReference>
<evidence type="ECO:0000256" key="4">
    <source>
        <dbReference type="PROSITE-ProRule" id="PRU00091"/>
    </source>
</evidence>
<feature type="region of interest" description="Disordered" evidence="5">
    <location>
        <begin position="694"/>
        <end position="724"/>
    </location>
</feature>
<evidence type="ECO:0000313" key="8">
    <source>
        <dbReference type="EMBL" id="KAF0738131.1"/>
    </source>
</evidence>
<dbReference type="PROSITE" id="PS50178">
    <property type="entry name" value="ZF_FYVE"/>
    <property type="match status" value="1"/>
</dbReference>
<keyword evidence="2 4" id="KW-0863">Zinc-finger</keyword>